<feature type="domain" description="F-box" evidence="1">
    <location>
        <begin position="18"/>
        <end position="71"/>
    </location>
</feature>
<dbReference type="EMBL" id="KN824306">
    <property type="protein sequence ID" value="KIM26461.1"/>
    <property type="molecule type" value="Genomic_DNA"/>
</dbReference>
<dbReference type="OrthoDB" id="2269034at2759"/>
<dbReference type="SUPFAM" id="SSF81383">
    <property type="entry name" value="F-box domain"/>
    <property type="match status" value="1"/>
</dbReference>
<evidence type="ECO:0000313" key="2">
    <source>
        <dbReference type="EMBL" id="KIM26461.1"/>
    </source>
</evidence>
<reference evidence="3" key="2">
    <citation type="submission" date="2015-01" db="EMBL/GenBank/DDBJ databases">
        <title>Evolutionary Origins and Diversification of the Mycorrhizal Mutualists.</title>
        <authorList>
            <consortium name="DOE Joint Genome Institute"/>
            <consortium name="Mycorrhizal Genomics Consortium"/>
            <person name="Kohler A."/>
            <person name="Kuo A."/>
            <person name="Nagy L.G."/>
            <person name="Floudas D."/>
            <person name="Copeland A."/>
            <person name="Barry K.W."/>
            <person name="Cichocki N."/>
            <person name="Veneault-Fourrey C."/>
            <person name="LaButti K."/>
            <person name="Lindquist E.A."/>
            <person name="Lipzen A."/>
            <person name="Lundell T."/>
            <person name="Morin E."/>
            <person name="Murat C."/>
            <person name="Riley R."/>
            <person name="Ohm R."/>
            <person name="Sun H."/>
            <person name="Tunlid A."/>
            <person name="Henrissat B."/>
            <person name="Grigoriev I.V."/>
            <person name="Hibbett D.S."/>
            <person name="Martin F."/>
        </authorList>
    </citation>
    <scope>NUCLEOTIDE SEQUENCE [LARGE SCALE GENOMIC DNA]</scope>
    <source>
        <strain evidence="3">MAFF 305830</strain>
    </source>
</reference>
<dbReference type="HOGENOM" id="CLU_1147787_0_0_1"/>
<dbReference type="AlphaFoldDB" id="A0A0C3B4Q1"/>
<reference evidence="2 3" key="1">
    <citation type="submission" date="2014-04" db="EMBL/GenBank/DDBJ databases">
        <authorList>
            <consortium name="DOE Joint Genome Institute"/>
            <person name="Kuo A."/>
            <person name="Zuccaro A."/>
            <person name="Kohler A."/>
            <person name="Nagy L.G."/>
            <person name="Floudas D."/>
            <person name="Copeland A."/>
            <person name="Barry K.W."/>
            <person name="Cichocki N."/>
            <person name="Veneault-Fourrey C."/>
            <person name="LaButti K."/>
            <person name="Lindquist E.A."/>
            <person name="Lipzen A."/>
            <person name="Lundell T."/>
            <person name="Morin E."/>
            <person name="Murat C."/>
            <person name="Sun H."/>
            <person name="Tunlid A."/>
            <person name="Henrissat B."/>
            <person name="Grigoriev I.V."/>
            <person name="Hibbett D.S."/>
            <person name="Martin F."/>
            <person name="Nordberg H.P."/>
            <person name="Cantor M.N."/>
            <person name="Hua S.X."/>
        </authorList>
    </citation>
    <scope>NUCLEOTIDE SEQUENCE [LARGE SCALE GENOMIC DNA]</scope>
    <source>
        <strain evidence="2 3">MAFF 305830</strain>
    </source>
</reference>
<accession>A0A0C3B4Q1</accession>
<sequence length="242" mass="27696">MLVQTEKSPPEGTNNYIKCLPTEILLMILEIFRPTSHRKSEYKSVLALASVCQVWREAVLNTPSFWTYIRLHPPNPPREADIPHEFEIDTPPVFNSSYPAQLILQLERTKSAPLEIRWRVKGEPHPQLRDIIHSLAPLHRWRSLQLAFVQSRQVYIECGSGEEVYMGIEPELPGQIIGTFENLREMSLVGDGKHLSHLCNLVETTALKLETLLLGERTASLTRKELSNTCRRVSRFLAPTHT</sequence>
<dbReference type="Pfam" id="PF12937">
    <property type="entry name" value="F-box-like"/>
    <property type="match status" value="1"/>
</dbReference>
<evidence type="ECO:0000313" key="3">
    <source>
        <dbReference type="Proteomes" id="UP000054097"/>
    </source>
</evidence>
<evidence type="ECO:0000259" key="1">
    <source>
        <dbReference type="Pfam" id="PF12937"/>
    </source>
</evidence>
<organism evidence="2 3">
    <name type="scientific">Serendipita vermifera MAFF 305830</name>
    <dbReference type="NCBI Taxonomy" id="933852"/>
    <lineage>
        <taxon>Eukaryota</taxon>
        <taxon>Fungi</taxon>
        <taxon>Dikarya</taxon>
        <taxon>Basidiomycota</taxon>
        <taxon>Agaricomycotina</taxon>
        <taxon>Agaricomycetes</taxon>
        <taxon>Sebacinales</taxon>
        <taxon>Serendipitaceae</taxon>
        <taxon>Serendipita</taxon>
    </lineage>
</organism>
<dbReference type="InterPro" id="IPR001810">
    <property type="entry name" value="F-box_dom"/>
</dbReference>
<dbReference type="InterPro" id="IPR036047">
    <property type="entry name" value="F-box-like_dom_sf"/>
</dbReference>
<protein>
    <recommendedName>
        <fullName evidence="1">F-box domain-containing protein</fullName>
    </recommendedName>
</protein>
<proteinExistence type="predicted"/>
<gene>
    <name evidence="2" type="ORF">M408DRAFT_193485</name>
</gene>
<dbReference type="Gene3D" id="1.20.1280.50">
    <property type="match status" value="1"/>
</dbReference>
<keyword evidence="3" id="KW-1185">Reference proteome</keyword>
<name>A0A0C3B4Q1_SERVB</name>
<dbReference type="Proteomes" id="UP000054097">
    <property type="component" value="Unassembled WGS sequence"/>
</dbReference>